<dbReference type="InterPro" id="IPR005467">
    <property type="entry name" value="His_kinase_dom"/>
</dbReference>
<dbReference type="PRINTS" id="PR00344">
    <property type="entry name" value="BCTRLSENSOR"/>
</dbReference>
<keyword evidence="6" id="KW-1185">Reference proteome</keyword>
<keyword evidence="3 5" id="KW-0808">Transferase</keyword>
<dbReference type="Gene3D" id="6.10.340.10">
    <property type="match status" value="1"/>
</dbReference>
<dbReference type="Gene3D" id="3.30.565.10">
    <property type="entry name" value="Histidine kinase-like ATPase, C-terminal domain"/>
    <property type="match status" value="1"/>
</dbReference>
<gene>
    <name evidence="5" type="ORF">acsn021_15160</name>
</gene>
<dbReference type="InterPro" id="IPR004358">
    <property type="entry name" value="Sig_transdc_His_kin-like_C"/>
</dbReference>
<evidence type="ECO:0000313" key="5">
    <source>
        <dbReference type="EMBL" id="BCJ93947.1"/>
    </source>
</evidence>
<dbReference type="AlphaFoldDB" id="A0A6S6R1K2"/>
<keyword evidence="3 5" id="KW-0418">Kinase</keyword>
<dbReference type="EC" id="2.7.13.3" evidence="2"/>
<dbReference type="SMART" id="SM00387">
    <property type="entry name" value="HATPase_c"/>
    <property type="match status" value="1"/>
</dbReference>
<sequence>MGILKFNNYQKVKSVSLSIKLRKIIFIMLLPLIFWILVALIIFGFYENKVAKLTHNVTISSKFNMDFKGAIDLKMYHYTVGSKQQTTLPTSDVKDAIALAESLKRTTDCKESRKALQNILEYCNNLQEKMHMIAETKEYDSRQLQLENNIYVLTRLIQGKMIDYIYYEAGYMAVLEENMRHDIKIVIVLAFLFVCGSISFLLTFGIRFSKSITVPISKLCHNVNQVGQGEFSIPEVNSSYIEIAQLNTGIQHMAMRIGILLENVKEEEKLQHKTQLQLLQAQINPHFLYNTLDAIVWLVESVQQEAAVTMLTNLSVFFRTILSKGNDIISLKEEIMHTKSYLDIQAVRYQDILEYDISLPEELEQIKVPKLTLQPLAENALYHGVKEKRGKSAITIQCYKQEKNIILAVSDNGIGINTDKLRTIKEGLVGSKHDGFGLTAVHERIKLYFGDSFGLKIASAYGTGTTVTVTIPENFQL</sequence>
<evidence type="ECO:0000313" key="6">
    <source>
        <dbReference type="Proteomes" id="UP000515561"/>
    </source>
</evidence>
<evidence type="ECO:0000256" key="1">
    <source>
        <dbReference type="ARBA" id="ARBA00000085"/>
    </source>
</evidence>
<dbReference type="Pfam" id="PF02518">
    <property type="entry name" value="HATPase_c"/>
    <property type="match status" value="1"/>
</dbReference>
<dbReference type="SUPFAM" id="SSF55874">
    <property type="entry name" value="ATPase domain of HSP90 chaperone/DNA topoisomerase II/histidine kinase"/>
    <property type="match status" value="1"/>
</dbReference>
<reference evidence="5 6" key="1">
    <citation type="journal article" date="2016" name="Int. J. Syst. Evol. Microbiol.">
        <title>Descriptions of Anaerotaenia torta gen. nov., sp. nov. and Anaerocolumna cellulosilytica gen. nov., sp. nov. isolated from a methanogenic reactor of cattle waste.</title>
        <authorList>
            <person name="Uek A."/>
            <person name="Ohtaki Y."/>
            <person name="Kaku N."/>
            <person name="Ueki K."/>
        </authorList>
    </citation>
    <scope>NUCLEOTIDE SEQUENCE [LARGE SCALE GENOMIC DNA]</scope>
    <source>
        <strain evidence="5 6">SN021</strain>
    </source>
</reference>
<dbReference type="KEGG" id="acel:acsn021_15160"/>
<dbReference type="CDD" id="cd06225">
    <property type="entry name" value="HAMP"/>
    <property type="match status" value="1"/>
</dbReference>
<keyword evidence="4" id="KW-0902">Two-component regulatory system</keyword>
<comment type="catalytic activity">
    <reaction evidence="1">
        <text>ATP + protein L-histidine = ADP + protein N-phospho-L-histidine.</text>
        <dbReference type="EC" id="2.7.13.3"/>
    </reaction>
</comment>
<dbReference type="Pfam" id="PF06580">
    <property type="entry name" value="His_kinase"/>
    <property type="match status" value="1"/>
</dbReference>
<dbReference type="GO" id="GO:0016020">
    <property type="term" value="C:membrane"/>
    <property type="evidence" value="ECO:0007669"/>
    <property type="project" value="InterPro"/>
</dbReference>
<name>A0A6S6R1K2_9FIRM</name>
<dbReference type="EMBL" id="AP023367">
    <property type="protein sequence ID" value="BCJ93947.1"/>
    <property type="molecule type" value="Genomic_DNA"/>
</dbReference>
<dbReference type="InterPro" id="IPR010559">
    <property type="entry name" value="Sig_transdc_His_kin_internal"/>
</dbReference>
<organism evidence="5 6">
    <name type="scientific">Anaerocolumna cellulosilytica</name>
    <dbReference type="NCBI Taxonomy" id="433286"/>
    <lineage>
        <taxon>Bacteria</taxon>
        <taxon>Bacillati</taxon>
        <taxon>Bacillota</taxon>
        <taxon>Clostridia</taxon>
        <taxon>Lachnospirales</taxon>
        <taxon>Lachnospiraceae</taxon>
        <taxon>Anaerocolumna</taxon>
    </lineage>
</organism>
<protein>
    <recommendedName>
        <fullName evidence="2">histidine kinase</fullName>
        <ecNumber evidence="2">2.7.13.3</ecNumber>
    </recommendedName>
</protein>
<dbReference type="RefSeq" id="WP_184093567.1">
    <property type="nucleotide sequence ID" value="NZ_AP023367.1"/>
</dbReference>
<dbReference type="GO" id="GO:0000155">
    <property type="term" value="F:phosphorelay sensor kinase activity"/>
    <property type="evidence" value="ECO:0007669"/>
    <property type="project" value="InterPro"/>
</dbReference>
<dbReference type="InterPro" id="IPR003594">
    <property type="entry name" value="HATPase_dom"/>
</dbReference>
<dbReference type="PANTHER" id="PTHR34220">
    <property type="entry name" value="SENSOR HISTIDINE KINASE YPDA"/>
    <property type="match status" value="1"/>
</dbReference>
<accession>A0A6S6R1K2</accession>
<dbReference type="PROSITE" id="PS50109">
    <property type="entry name" value="HIS_KIN"/>
    <property type="match status" value="1"/>
</dbReference>
<dbReference type="PANTHER" id="PTHR34220:SF7">
    <property type="entry name" value="SENSOR HISTIDINE KINASE YPDA"/>
    <property type="match status" value="1"/>
</dbReference>
<evidence type="ECO:0000256" key="2">
    <source>
        <dbReference type="ARBA" id="ARBA00012438"/>
    </source>
</evidence>
<dbReference type="InterPro" id="IPR036890">
    <property type="entry name" value="HATPase_C_sf"/>
</dbReference>
<evidence type="ECO:0000256" key="3">
    <source>
        <dbReference type="ARBA" id="ARBA00022777"/>
    </source>
</evidence>
<evidence type="ECO:0000256" key="4">
    <source>
        <dbReference type="ARBA" id="ARBA00023012"/>
    </source>
</evidence>
<proteinExistence type="predicted"/>
<dbReference type="InterPro" id="IPR050640">
    <property type="entry name" value="Bact_2-comp_sensor_kinase"/>
</dbReference>
<dbReference type="Proteomes" id="UP000515561">
    <property type="component" value="Chromosome"/>
</dbReference>